<keyword evidence="2" id="KW-1185">Reference proteome</keyword>
<comment type="caution">
    <text evidence="1">The sequence shown here is derived from an EMBL/GenBank/DDBJ whole genome shotgun (WGS) entry which is preliminary data.</text>
</comment>
<dbReference type="Proteomes" id="UP000735302">
    <property type="component" value="Unassembled WGS sequence"/>
</dbReference>
<name>A0AAV3ZR86_9GAST</name>
<evidence type="ECO:0000313" key="1">
    <source>
        <dbReference type="EMBL" id="GFN98475.1"/>
    </source>
</evidence>
<dbReference type="AlphaFoldDB" id="A0AAV3ZR86"/>
<sequence length="71" mass="7807">MEEGMGAEEEMEPTMERGEVEVGAIRGAVEGGTASPADFGRGCYMPTLKAFMDDTMILCSKENETRRMLVR</sequence>
<gene>
    <name evidence="1" type="ORF">PoB_002498100</name>
</gene>
<accession>A0AAV3ZR86</accession>
<protein>
    <submittedName>
        <fullName evidence="1">Uncharacterized protein</fullName>
    </submittedName>
</protein>
<evidence type="ECO:0000313" key="2">
    <source>
        <dbReference type="Proteomes" id="UP000735302"/>
    </source>
</evidence>
<dbReference type="EMBL" id="BLXT01002860">
    <property type="protein sequence ID" value="GFN98475.1"/>
    <property type="molecule type" value="Genomic_DNA"/>
</dbReference>
<reference evidence="1 2" key="1">
    <citation type="journal article" date="2021" name="Elife">
        <title>Chloroplast acquisition without the gene transfer in kleptoplastic sea slugs, Plakobranchus ocellatus.</title>
        <authorList>
            <person name="Maeda T."/>
            <person name="Takahashi S."/>
            <person name="Yoshida T."/>
            <person name="Shimamura S."/>
            <person name="Takaki Y."/>
            <person name="Nagai Y."/>
            <person name="Toyoda A."/>
            <person name="Suzuki Y."/>
            <person name="Arimoto A."/>
            <person name="Ishii H."/>
            <person name="Satoh N."/>
            <person name="Nishiyama T."/>
            <person name="Hasebe M."/>
            <person name="Maruyama T."/>
            <person name="Minagawa J."/>
            <person name="Obokata J."/>
            <person name="Shigenobu S."/>
        </authorList>
    </citation>
    <scope>NUCLEOTIDE SEQUENCE [LARGE SCALE GENOMIC DNA]</scope>
</reference>
<proteinExistence type="predicted"/>
<organism evidence="1 2">
    <name type="scientific">Plakobranchus ocellatus</name>
    <dbReference type="NCBI Taxonomy" id="259542"/>
    <lineage>
        <taxon>Eukaryota</taxon>
        <taxon>Metazoa</taxon>
        <taxon>Spiralia</taxon>
        <taxon>Lophotrochozoa</taxon>
        <taxon>Mollusca</taxon>
        <taxon>Gastropoda</taxon>
        <taxon>Heterobranchia</taxon>
        <taxon>Euthyneura</taxon>
        <taxon>Panpulmonata</taxon>
        <taxon>Sacoglossa</taxon>
        <taxon>Placobranchoidea</taxon>
        <taxon>Plakobranchidae</taxon>
        <taxon>Plakobranchus</taxon>
    </lineage>
</organism>